<sequence length="158" mass="16243">MPCTSSSSLTAASISISCSPSWALNRASSTCSACSASTCLATLLNDVISDVMLRGSTCSATIGVDLGGDGALASTTHCSSPYSSLSVSFPSPPLGSPPLVQTCLPAHLPYLPPPRRVVSIQDCRSPHRDLVPDSSRRTKAASAKALCSEGRPRGRQPP</sequence>
<dbReference type="AlphaFoldDB" id="A0A0L0D7R8"/>
<gene>
    <name evidence="2" type="ORF">AMSG_11802</name>
</gene>
<organism evidence="2 3">
    <name type="scientific">Thecamonas trahens ATCC 50062</name>
    <dbReference type="NCBI Taxonomy" id="461836"/>
    <lineage>
        <taxon>Eukaryota</taxon>
        <taxon>Apusozoa</taxon>
        <taxon>Apusomonadida</taxon>
        <taxon>Apusomonadidae</taxon>
        <taxon>Thecamonas</taxon>
    </lineage>
</organism>
<evidence type="ECO:0000256" key="1">
    <source>
        <dbReference type="SAM" id="MobiDB-lite"/>
    </source>
</evidence>
<feature type="region of interest" description="Disordered" evidence="1">
    <location>
        <begin position="126"/>
        <end position="158"/>
    </location>
</feature>
<dbReference type="RefSeq" id="XP_013758899.1">
    <property type="nucleotide sequence ID" value="XM_013903445.1"/>
</dbReference>
<accession>A0A0L0D7R8</accession>
<feature type="compositionally biased region" description="Basic and acidic residues" evidence="1">
    <location>
        <begin position="126"/>
        <end position="136"/>
    </location>
</feature>
<proteinExistence type="predicted"/>
<dbReference type="GeneID" id="25569717"/>
<keyword evidence="3" id="KW-1185">Reference proteome</keyword>
<reference evidence="2 3" key="1">
    <citation type="submission" date="2010-05" db="EMBL/GenBank/DDBJ databases">
        <title>The Genome Sequence of Thecamonas trahens ATCC 50062.</title>
        <authorList>
            <consortium name="The Broad Institute Genome Sequencing Platform"/>
            <person name="Russ C."/>
            <person name="Cuomo C."/>
            <person name="Shea T."/>
            <person name="Young S.K."/>
            <person name="Zeng Q."/>
            <person name="Koehrsen M."/>
            <person name="Haas B."/>
            <person name="Borodovsky M."/>
            <person name="Guigo R."/>
            <person name="Alvarado L."/>
            <person name="Berlin A."/>
            <person name="Bochicchio J."/>
            <person name="Borenstein D."/>
            <person name="Chapman S."/>
            <person name="Chen Z."/>
            <person name="Freedman E."/>
            <person name="Gellesch M."/>
            <person name="Goldberg J."/>
            <person name="Griggs A."/>
            <person name="Gujja S."/>
            <person name="Heilman E."/>
            <person name="Heiman D."/>
            <person name="Hepburn T."/>
            <person name="Howarth C."/>
            <person name="Jen D."/>
            <person name="Larson L."/>
            <person name="Mehta T."/>
            <person name="Park D."/>
            <person name="Pearson M."/>
            <person name="Roberts A."/>
            <person name="Saif S."/>
            <person name="Shenoy N."/>
            <person name="Sisk P."/>
            <person name="Stolte C."/>
            <person name="Sykes S."/>
            <person name="Thomson T."/>
            <person name="Walk T."/>
            <person name="White J."/>
            <person name="Yandava C."/>
            <person name="Burger G."/>
            <person name="Gray M.W."/>
            <person name="Holland P.W.H."/>
            <person name="King N."/>
            <person name="Lang F.B.F."/>
            <person name="Roger A.J."/>
            <person name="Ruiz-Trillo I."/>
            <person name="Lander E."/>
            <person name="Nusbaum C."/>
        </authorList>
    </citation>
    <scope>NUCLEOTIDE SEQUENCE [LARGE SCALE GENOMIC DNA]</scope>
    <source>
        <strain evidence="2 3">ATCC 50062</strain>
    </source>
</reference>
<dbReference type="Proteomes" id="UP000054408">
    <property type="component" value="Unassembled WGS sequence"/>
</dbReference>
<evidence type="ECO:0000313" key="3">
    <source>
        <dbReference type="Proteomes" id="UP000054408"/>
    </source>
</evidence>
<evidence type="ECO:0000313" key="2">
    <source>
        <dbReference type="EMBL" id="KNC48101.1"/>
    </source>
</evidence>
<dbReference type="EMBL" id="GL349450">
    <property type="protein sequence ID" value="KNC48101.1"/>
    <property type="molecule type" value="Genomic_DNA"/>
</dbReference>
<name>A0A0L0D7R8_THETB</name>
<protein>
    <submittedName>
        <fullName evidence="2">Uncharacterized protein</fullName>
    </submittedName>
</protein>